<organism evidence="1 2">
    <name type="scientific">Flavihumibacter fluminis</name>
    <dbReference type="NCBI Taxonomy" id="2909236"/>
    <lineage>
        <taxon>Bacteria</taxon>
        <taxon>Pseudomonadati</taxon>
        <taxon>Bacteroidota</taxon>
        <taxon>Chitinophagia</taxon>
        <taxon>Chitinophagales</taxon>
        <taxon>Chitinophagaceae</taxon>
        <taxon>Flavihumibacter</taxon>
    </lineage>
</organism>
<evidence type="ECO:0008006" key="3">
    <source>
        <dbReference type="Google" id="ProtNLM"/>
    </source>
</evidence>
<proteinExistence type="predicted"/>
<dbReference type="RefSeq" id="WP_234865475.1">
    <property type="nucleotide sequence ID" value="NZ_JAKEVY010000002.1"/>
</dbReference>
<sequence>MKCIPVWLVICTGLFISCTKSKEDGSPTNATFDLVEQLPGEPRLYEQADLVIHNNQPFVSATSSEFGNRNSVFLFPLQDGWRKYEQPNQEFVLLTSFNNMLYGIMEFREPYQAGQVSTFRYSYFLYKWINSAFENIARLDFTDHNGVAQSPLQNLRWYKNQGRLQLVAQQSNGTSFLWNLTLERFDQKQEIGNSGLNQIVIPSTAGINFTSYRQINGAFDRLDIVQNYFFNGQSLQAGKEHLFQETLDGSFDNTYLFYAGMGNALYGIRANQLRNLDTDQTIKELADGLSFQVSSIKSANGKLYILIGKGDADCKKLGVFDGANFKEYAYSLPAELDPCSRLLDVEEVNGKLYCLLLSNRQLAVVQRPF</sequence>
<evidence type="ECO:0000313" key="1">
    <source>
        <dbReference type="EMBL" id="MCF1714631.1"/>
    </source>
</evidence>
<comment type="caution">
    <text evidence="1">The sequence shown here is derived from an EMBL/GenBank/DDBJ whole genome shotgun (WGS) entry which is preliminary data.</text>
</comment>
<dbReference type="Proteomes" id="UP001200145">
    <property type="component" value="Unassembled WGS sequence"/>
</dbReference>
<accession>A0ABS9BGE8</accession>
<gene>
    <name evidence="1" type="ORF">L0U88_08345</name>
</gene>
<dbReference type="EMBL" id="JAKEVY010000002">
    <property type="protein sequence ID" value="MCF1714631.1"/>
    <property type="molecule type" value="Genomic_DNA"/>
</dbReference>
<keyword evidence="2" id="KW-1185">Reference proteome</keyword>
<dbReference type="PROSITE" id="PS51257">
    <property type="entry name" value="PROKAR_LIPOPROTEIN"/>
    <property type="match status" value="1"/>
</dbReference>
<name>A0ABS9BGE8_9BACT</name>
<protein>
    <recommendedName>
        <fullName evidence="3">PKD family protein</fullName>
    </recommendedName>
</protein>
<evidence type="ECO:0000313" key="2">
    <source>
        <dbReference type="Proteomes" id="UP001200145"/>
    </source>
</evidence>
<reference evidence="1 2" key="1">
    <citation type="submission" date="2022-01" db="EMBL/GenBank/DDBJ databases">
        <title>Flavihumibacter sp. nov., isolated from sediment of a river.</title>
        <authorList>
            <person name="Liu H."/>
        </authorList>
    </citation>
    <scope>NUCLEOTIDE SEQUENCE [LARGE SCALE GENOMIC DNA]</scope>
    <source>
        <strain evidence="1 2">RY-1</strain>
    </source>
</reference>